<organism evidence="2 3">
    <name type="scientific">[Actinomadura] parvosata subsp. kistnae</name>
    <dbReference type="NCBI Taxonomy" id="1909395"/>
    <lineage>
        <taxon>Bacteria</taxon>
        <taxon>Bacillati</taxon>
        <taxon>Actinomycetota</taxon>
        <taxon>Actinomycetes</taxon>
        <taxon>Streptosporangiales</taxon>
        <taxon>Streptosporangiaceae</taxon>
        <taxon>Nonomuraea</taxon>
    </lineage>
</organism>
<evidence type="ECO:0000313" key="2">
    <source>
        <dbReference type="EMBL" id="AQZ64982.1"/>
    </source>
</evidence>
<proteinExistence type="predicted"/>
<dbReference type="STRING" id="1909395.BKM31_29205"/>
<name>A0A1V0A4A8_9ACTN</name>
<reference evidence="3" key="1">
    <citation type="journal article" date="2017" name="Med. Chem. Commun.">
        <title>Nonomuraea sp. ATCC 55076 harbours the largest actinomycete chromosome to date and the kistamicin biosynthetic gene cluster.</title>
        <authorList>
            <person name="Nazari B."/>
            <person name="Forneris C.C."/>
            <person name="Gibson M.I."/>
            <person name="Moon K."/>
            <person name="Schramma K.R."/>
            <person name="Seyedsayamdost M.R."/>
        </authorList>
    </citation>
    <scope>NUCLEOTIDE SEQUENCE [LARGE SCALE GENOMIC DNA]</scope>
    <source>
        <strain evidence="3">ATCC 55076</strain>
    </source>
</reference>
<sequence>MDAMPHGDDLDQRFNELVAQIDAEQQRKMRAAAKKGARASRRARNAERERLRPAATAWEDPAPRRGGRRIWPALAGVTAVVTAASLVLTLRPGLLTPVGAVPEETMPEETMPVAAPPASMNAGPVPEETTPVRPTAQGPFAGSPAEGWAEGADGFDLPKAKATGGLSEKDVAKGIERTRALLSAAHLDRKTLFGGHPAAFVKLLPRDERSWFTKRLHREGRDGTRSWVTSFAPKTAERASDVVKVRGRTKLSSFRLDGRRGAKLETDHIIVHAVQRPGQPETAIRLVTRQRGTFLIYREGEELVVWVRQMGGSATPARCDVDDAYIHPFYADSAPSTKRPEGAPVDPYDLDAPDPDGDCHASKRT</sequence>
<dbReference type="EMBL" id="CP017717">
    <property type="protein sequence ID" value="AQZ64982.1"/>
    <property type="molecule type" value="Genomic_DNA"/>
</dbReference>
<dbReference type="Proteomes" id="UP000190797">
    <property type="component" value="Chromosome"/>
</dbReference>
<protein>
    <submittedName>
        <fullName evidence="2">Uncharacterized protein</fullName>
    </submittedName>
</protein>
<dbReference type="AlphaFoldDB" id="A0A1V0A4A8"/>
<feature type="compositionally biased region" description="Basic residues" evidence="1">
    <location>
        <begin position="28"/>
        <end position="43"/>
    </location>
</feature>
<evidence type="ECO:0000256" key="1">
    <source>
        <dbReference type="SAM" id="MobiDB-lite"/>
    </source>
</evidence>
<feature type="region of interest" description="Disordered" evidence="1">
    <location>
        <begin position="331"/>
        <end position="365"/>
    </location>
</feature>
<evidence type="ECO:0000313" key="3">
    <source>
        <dbReference type="Proteomes" id="UP000190797"/>
    </source>
</evidence>
<dbReference type="KEGG" id="noa:BKM31_29205"/>
<keyword evidence="3" id="KW-1185">Reference proteome</keyword>
<feature type="region of interest" description="Disordered" evidence="1">
    <location>
        <begin position="25"/>
        <end position="66"/>
    </location>
</feature>
<gene>
    <name evidence="2" type="ORF">BKM31_29205</name>
</gene>
<accession>A0A1V0A4A8</accession>